<reference evidence="3" key="1">
    <citation type="journal article" date="2019" name="Int. J. Syst. Evol. Microbiol.">
        <title>The Global Catalogue of Microorganisms (GCM) 10K type strain sequencing project: providing services to taxonomists for standard genome sequencing and annotation.</title>
        <authorList>
            <consortium name="The Broad Institute Genomics Platform"/>
            <consortium name="The Broad Institute Genome Sequencing Center for Infectious Disease"/>
            <person name="Wu L."/>
            <person name="Ma J."/>
        </authorList>
    </citation>
    <scope>NUCLEOTIDE SEQUENCE [LARGE SCALE GENOMIC DNA]</scope>
    <source>
        <strain evidence="3">JCM 18952</strain>
    </source>
</reference>
<evidence type="ECO:0000313" key="3">
    <source>
        <dbReference type="Proteomes" id="UP001501257"/>
    </source>
</evidence>
<dbReference type="Proteomes" id="UP001501257">
    <property type="component" value="Unassembled WGS sequence"/>
</dbReference>
<feature type="compositionally biased region" description="Basic and acidic residues" evidence="1">
    <location>
        <begin position="16"/>
        <end position="30"/>
    </location>
</feature>
<dbReference type="EMBL" id="BAABLK010000034">
    <property type="protein sequence ID" value="GAA5227908.1"/>
    <property type="molecule type" value="Genomic_DNA"/>
</dbReference>
<protein>
    <submittedName>
        <fullName evidence="2">Uncharacterized protein</fullName>
    </submittedName>
</protein>
<dbReference type="RefSeq" id="WP_210100068.1">
    <property type="nucleotide sequence ID" value="NZ_BAABLK010000034.1"/>
</dbReference>
<evidence type="ECO:0000256" key="1">
    <source>
        <dbReference type="SAM" id="MobiDB-lite"/>
    </source>
</evidence>
<comment type="caution">
    <text evidence="2">The sequence shown here is derived from an EMBL/GenBank/DDBJ whole genome shotgun (WGS) entry which is preliminary data.</text>
</comment>
<keyword evidence="3" id="KW-1185">Reference proteome</keyword>
<evidence type="ECO:0000313" key="2">
    <source>
        <dbReference type="EMBL" id="GAA5227908.1"/>
    </source>
</evidence>
<proteinExistence type="predicted"/>
<feature type="region of interest" description="Disordered" evidence="1">
    <location>
        <begin position="1"/>
        <end position="30"/>
    </location>
</feature>
<sequence length="58" mass="6114">MGVGPPVHDAPASLEPRSRSLLDAEHGRESDARMLPGEVFVGGAPKLFGPRVLLRVPA</sequence>
<gene>
    <name evidence="2" type="ORF">GCM10025778_24410</name>
</gene>
<organism evidence="2 3">
    <name type="scientific">Paeniglutamicibacter antarcticus</name>
    <dbReference type="NCBI Taxonomy" id="494023"/>
    <lineage>
        <taxon>Bacteria</taxon>
        <taxon>Bacillati</taxon>
        <taxon>Actinomycetota</taxon>
        <taxon>Actinomycetes</taxon>
        <taxon>Micrococcales</taxon>
        <taxon>Micrococcaceae</taxon>
        <taxon>Paeniglutamicibacter</taxon>
    </lineage>
</organism>
<accession>A0ABP9TQ81</accession>
<name>A0ABP9TQ81_9MICC</name>